<organism evidence="1 2">
    <name type="scientific">Dallia pectoralis</name>
    <name type="common">Alaska blackfish</name>
    <dbReference type="NCBI Taxonomy" id="75939"/>
    <lineage>
        <taxon>Eukaryota</taxon>
        <taxon>Metazoa</taxon>
        <taxon>Chordata</taxon>
        <taxon>Craniata</taxon>
        <taxon>Vertebrata</taxon>
        <taxon>Euteleostomi</taxon>
        <taxon>Actinopterygii</taxon>
        <taxon>Neopterygii</taxon>
        <taxon>Teleostei</taxon>
        <taxon>Protacanthopterygii</taxon>
        <taxon>Esociformes</taxon>
        <taxon>Umbridae</taxon>
        <taxon>Dallia</taxon>
    </lineage>
</organism>
<protein>
    <submittedName>
        <fullName evidence="1">Uncharacterized protein</fullName>
    </submittedName>
</protein>
<evidence type="ECO:0000313" key="1">
    <source>
        <dbReference type="EMBL" id="KAJ7992508.1"/>
    </source>
</evidence>
<accession>A0ACC2FMI4</accession>
<name>A0ACC2FMI4_DALPE</name>
<dbReference type="EMBL" id="CM055752">
    <property type="protein sequence ID" value="KAJ7992508.1"/>
    <property type="molecule type" value="Genomic_DNA"/>
</dbReference>
<proteinExistence type="predicted"/>
<comment type="caution">
    <text evidence="1">The sequence shown here is derived from an EMBL/GenBank/DDBJ whole genome shotgun (WGS) entry which is preliminary data.</text>
</comment>
<sequence>MTDRLLLLCMVTCSSGAPASLLRNVQTETNPTASKDQMHVLMYGVLQFGETLHRVYQSTDAKVAQIESSMRRREAALEKLGLDAGQAAERKRHIGQILVQLRGQLAGLQSDAERAKGKLARMEQEETELRTKVTNLETYLQNNVSTRIQELKERVSEHSGFLEGLRQVTQLQQQTIRKQNQQLRALQKTRAAMRWQLSVIS</sequence>
<dbReference type="Proteomes" id="UP001157502">
    <property type="component" value="Chromosome 25"/>
</dbReference>
<gene>
    <name evidence="1" type="ORF">DPEC_G00279400</name>
</gene>
<evidence type="ECO:0000313" key="2">
    <source>
        <dbReference type="Proteomes" id="UP001157502"/>
    </source>
</evidence>
<reference evidence="1" key="1">
    <citation type="submission" date="2021-05" db="EMBL/GenBank/DDBJ databases">
        <authorList>
            <person name="Pan Q."/>
            <person name="Jouanno E."/>
            <person name="Zahm M."/>
            <person name="Klopp C."/>
            <person name="Cabau C."/>
            <person name="Louis A."/>
            <person name="Berthelot C."/>
            <person name="Parey E."/>
            <person name="Roest Crollius H."/>
            <person name="Montfort J."/>
            <person name="Robinson-Rechavi M."/>
            <person name="Bouchez O."/>
            <person name="Lampietro C."/>
            <person name="Lopez Roques C."/>
            <person name="Donnadieu C."/>
            <person name="Postlethwait J."/>
            <person name="Bobe J."/>
            <person name="Dillon D."/>
            <person name="Chandos A."/>
            <person name="von Hippel F."/>
            <person name="Guiguen Y."/>
        </authorList>
    </citation>
    <scope>NUCLEOTIDE SEQUENCE</scope>
    <source>
        <strain evidence="1">YG-Jan2019</strain>
    </source>
</reference>
<keyword evidence="2" id="KW-1185">Reference proteome</keyword>